<comment type="subcellular location">
    <subcellularLocation>
        <location evidence="1">Cell envelope</location>
    </subcellularLocation>
    <subcellularLocation>
        <location evidence="10">Cell membrane</location>
        <topology evidence="10">Lipid-anchor</topology>
        <topology evidence="10">GPI-anchor</topology>
    </subcellularLocation>
    <subcellularLocation>
        <location evidence="2">Membrane</location>
        <topology evidence="2">Lipid-anchor</topology>
        <topology evidence="2">GPI-anchor</topology>
    </subcellularLocation>
</comment>
<evidence type="ECO:0000256" key="6">
    <source>
        <dbReference type="ARBA" id="ARBA00023136"/>
    </source>
</evidence>
<dbReference type="Pfam" id="PF07983">
    <property type="entry name" value="X8"/>
    <property type="match status" value="1"/>
</dbReference>
<dbReference type="GO" id="GO:0042124">
    <property type="term" value="F:1,3-beta-glucanosyltransferase activity"/>
    <property type="evidence" value="ECO:0007669"/>
    <property type="project" value="TreeGrafter"/>
</dbReference>
<reference evidence="13 14" key="1">
    <citation type="submission" date="2016-07" db="EMBL/GenBank/DDBJ databases">
        <title>Pervasive Adenine N6-methylation of Active Genes in Fungi.</title>
        <authorList>
            <consortium name="DOE Joint Genome Institute"/>
            <person name="Mondo S.J."/>
            <person name="Dannebaum R.O."/>
            <person name="Kuo R.C."/>
            <person name="Labutti K."/>
            <person name="Haridas S."/>
            <person name="Kuo A."/>
            <person name="Salamov A."/>
            <person name="Ahrendt S.R."/>
            <person name="Lipzen A."/>
            <person name="Sullivan W."/>
            <person name="Andreopoulos W.B."/>
            <person name="Clum A."/>
            <person name="Lindquist E."/>
            <person name="Daum C."/>
            <person name="Ramamoorthy G.K."/>
            <person name="Gryganskyi A."/>
            <person name="Culley D."/>
            <person name="Magnuson J.K."/>
            <person name="James T.Y."/>
            <person name="O'Malley M.A."/>
            <person name="Stajich J.E."/>
            <person name="Spatafora J.W."/>
            <person name="Visel A."/>
            <person name="Grigoriev I.V."/>
        </authorList>
    </citation>
    <scope>NUCLEOTIDE SEQUENCE [LARGE SCALE GENOMIC DNA]</scope>
    <source>
        <strain evidence="13 14">CBS 931.73</strain>
    </source>
</reference>
<evidence type="ECO:0000259" key="12">
    <source>
        <dbReference type="SMART" id="SM00768"/>
    </source>
</evidence>
<dbReference type="Proteomes" id="UP000193498">
    <property type="component" value="Unassembled WGS sequence"/>
</dbReference>
<dbReference type="InterPro" id="IPR004886">
    <property type="entry name" value="Glucanosyltransferase"/>
</dbReference>
<keyword evidence="5 10" id="KW-0732">Signal</keyword>
<evidence type="ECO:0000313" key="14">
    <source>
        <dbReference type="Proteomes" id="UP000193498"/>
    </source>
</evidence>
<evidence type="ECO:0000256" key="8">
    <source>
        <dbReference type="ARBA" id="ARBA00023180"/>
    </source>
</evidence>
<evidence type="ECO:0000256" key="2">
    <source>
        <dbReference type="ARBA" id="ARBA00004589"/>
    </source>
</evidence>
<comment type="function">
    <text evidence="10">Splits internally a 1,3-beta-glucan molecule and transfers the newly generated reducing end (the donor) to the non-reducing end of another 1,3-beta-glucan molecule (the acceptor) forming a 1,3-beta linkage, resulting in the elongation of 1,3-beta-glucan chains in the cell wall.</text>
</comment>
<proteinExistence type="inferred from homology"/>
<keyword evidence="10" id="KW-0808">Transferase</keyword>
<keyword evidence="4 10" id="KW-0336">GPI-anchor</keyword>
<dbReference type="OrthoDB" id="421038at2759"/>
<dbReference type="PANTHER" id="PTHR31468">
    <property type="entry name" value="1,3-BETA-GLUCANOSYLTRANSFERASE GAS1"/>
    <property type="match status" value="1"/>
</dbReference>
<dbReference type="Pfam" id="PF03198">
    <property type="entry name" value="Glyco_hydro_72"/>
    <property type="match status" value="1"/>
</dbReference>
<dbReference type="InterPro" id="IPR012946">
    <property type="entry name" value="X8"/>
</dbReference>
<keyword evidence="8" id="KW-0325">Glycoprotein</keyword>
<gene>
    <name evidence="13" type="ORF">K493DRAFT_239885</name>
</gene>
<dbReference type="EMBL" id="MCFE01000636">
    <property type="protein sequence ID" value="ORX83639.1"/>
    <property type="molecule type" value="Genomic_DNA"/>
</dbReference>
<dbReference type="InParanoid" id="A0A1Y1XD25"/>
<feature type="signal peptide" evidence="10">
    <location>
        <begin position="1"/>
        <end position="21"/>
    </location>
</feature>
<dbReference type="EC" id="2.4.1.-" evidence="10"/>
<dbReference type="AlphaFoldDB" id="A0A1Y1XD25"/>
<evidence type="ECO:0000256" key="7">
    <source>
        <dbReference type="ARBA" id="ARBA00023157"/>
    </source>
</evidence>
<feature type="domain" description="X8" evidence="12">
    <location>
        <begin position="371"/>
        <end position="459"/>
    </location>
</feature>
<dbReference type="InterPro" id="IPR017853">
    <property type="entry name" value="GH"/>
</dbReference>
<evidence type="ECO:0000256" key="10">
    <source>
        <dbReference type="RuleBase" id="RU361209"/>
    </source>
</evidence>
<dbReference type="PANTHER" id="PTHR31468:SF2">
    <property type="entry name" value="1,3-BETA-GLUCANOSYLTRANSFERASE GAS1"/>
    <property type="match status" value="1"/>
</dbReference>
<keyword evidence="6 10" id="KW-0472">Membrane</keyword>
<dbReference type="Gene3D" id="1.20.58.1040">
    <property type="match status" value="1"/>
</dbReference>
<evidence type="ECO:0000256" key="9">
    <source>
        <dbReference type="ARBA" id="ARBA00023288"/>
    </source>
</evidence>
<accession>A0A1Y1XD25</accession>
<dbReference type="SUPFAM" id="SSF51445">
    <property type="entry name" value="(Trans)glycosidases"/>
    <property type="match status" value="1"/>
</dbReference>
<keyword evidence="7" id="KW-1015">Disulfide bond</keyword>
<feature type="compositionally biased region" description="Low complexity" evidence="11">
    <location>
        <begin position="464"/>
        <end position="478"/>
    </location>
</feature>
<name>A0A1Y1XD25_9FUNG</name>
<dbReference type="GO" id="GO:0005886">
    <property type="term" value="C:plasma membrane"/>
    <property type="evidence" value="ECO:0007669"/>
    <property type="project" value="UniProtKB-SubCell"/>
</dbReference>
<dbReference type="Gene3D" id="3.20.20.80">
    <property type="entry name" value="Glycosidases"/>
    <property type="match status" value="1"/>
</dbReference>
<keyword evidence="14" id="KW-1185">Reference proteome</keyword>
<keyword evidence="9 10" id="KW-0449">Lipoprotein</keyword>
<dbReference type="SMART" id="SM00768">
    <property type="entry name" value="X8"/>
    <property type="match status" value="1"/>
</dbReference>
<evidence type="ECO:0000313" key="13">
    <source>
        <dbReference type="EMBL" id="ORX83639.1"/>
    </source>
</evidence>
<dbReference type="GO" id="GO:0098552">
    <property type="term" value="C:side of membrane"/>
    <property type="evidence" value="ECO:0007669"/>
    <property type="project" value="UniProtKB-KW"/>
</dbReference>
<evidence type="ECO:0000256" key="1">
    <source>
        <dbReference type="ARBA" id="ARBA00004196"/>
    </source>
</evidence>
<evidence type="ECO:0000256" key="11">
    <source>
        <dbReference type="SAM" id="MobiDB-lite"/>
    </source>
</evidence>
<dbReference type="GO" id="GO:0071970">
    <property type="term" value="P:fungal-type cell wall (1-&gt;3)-beta-D-glucan biosynthetic process"/>
    <property type="evidence" value="ECO:0007669"/>
    <property type="project" value="TreeGrafter"/>
</dbReference>
<sequence length="515" mass="56119">MKLSAVLSSISLVLCASHASAINPLIIKGSKFFDSVTGDQFYIKGVAYQPSGQTGANKDPLANIQTCTRDIAYFQDLGLNTIRVYQVDNTLNHDACMKALAAAGIYLVLDISSPSYSINRADPSYDIVLLDNYKKTIDAFSDYPNVIGFFAGNEVVNNVNATKAAPFVKASIRDVKKYVKTKKRQIPVGYSTNDAAVTRVDCADYFNCGDADERVDFYGYNIYSWCGDEATFQSSQYAARTEQFSTYSVPVFLSEFGCNTNGVRSFHQVASIFGPDMKDTFSGGIVYEYTQEPNNYGLVKIEADGGVTKRPCYENLKNEMSKVRLQTTKLSSYMPSRVPSQCPSISSTWLANSKIPSTPSEKLCSSMVDSLKCVFTNATGNTPDMEKLFAYLCNEASCTEIIDNGETGVYGMYSGCEPEQRLSYMFNEYYTKNGEKDTSCSFDGFGAVVTPTKAAPTPIKDSDNTSSTTDVSSSSIGKSTKEPRKQLHQGNGAGSLSTMSVLTLLALSAVSFANL</sequence>
<evidence type="ECO:0000256" key="4">
    <source>
        <dbReference type="ARBA" id="ARBA00022622"/>
    </source>
</evidence>
<dbReference type="FunCoup" id="A0A1Y1XD25">
    <property type="interactions" value="174"/>
</dbReference>
<protein>
    <recommendedName>
        <fullName evidence="10">1,3-beta-glucanosyltransferase</fullName>
        <ecNumber evidence="10">2.4.1.-</ecNumber>
    </recommendedName>
</protein>
<dbReference type="STRING" id="1314790.A0A1Y1XD25"/>
<organism evidence="13 14">
    <name type="scientific">Basidiobolus meristosporus CBS 931.73</name>
    <dbReference type="NCBI Taxonomy" id="1314790"/>
    <lineage>
        <taxon>Eukaryota</taxon>
        <taxon>Fungi</taxon>
        <taxon>Fungi incertae sedis</taxon>
        <taxon>Zoopagomycota</taxon>
        <taxon>Entomophthoromycotina</taxon>
        <taxon>Basidiobolomycetes</taxon>
        <taxon>Basidiobolales</taxon>
        <taxon>Basidiobolaceae</taxon>
        <taxon>Basidiobolus</taxon>
    </lineage>
</organism>
<evidence type="ECO:0000256" key="3">
    <source>
        <dbReference type="ARBA" id="ARBA00007528"/>
    </source>
</evidence>
<comment type="caution">
    <text evidence="13">The sequence shown here is derived from an EMBL/GenBank/DDBJ whole genome shotgun (WGS) entry which is preliminary data.</text>
</comment>
<comment type="similarity">
    <text evidence="3 10">Belongs to the glycosyl hydrolase 72 family.</text>
</comment>
<feature type="region of interest" description="Disordered" evidence="11">
    <location>
        <begin position="453"/>
        <end position="492"/>
    </location>
</feature>
<feature type="chain" id="PRO_5011823650" description="1,3-beta-glucanosyltransferase" evidence="10">
    <location>
        <begin position="22"/>
        <end position="515"/>
    </location>
</feature>
<dbReference type="GO" id="GO:0031505">
    <property type="term" value="P:fungal-type cell wall organization"/>
    <property type="evidence" value="ECO:0007669"/>
    <property type="project" value="TreeGrafter"/>
</dbReference>
<evidence type="ECO:0000256" key="5">
    <source>
        <dbReference type="ARBA" id="ARBA00022729"/>
    </source>
</evidence>